<organism evidence="1 2">
    <name type="scientific">Anaerobacterium chartisolvens</name>
    <dbReference type="NCBI Taxonomy" id="1297424"/>
    <lineage>
        <taxon>Bacteria</taxon>
        <taxon>Bacillati</taxon>
        <taxon>Bacillota</taxon>
        <taxon>Clostridia</taxon>
        <taxon>Eubacteriales</taxon>
        <taxon>Oscillospiraceae</taxon>
        <taxon>Anaerobacterium</taxon>
    </lineage>
</organism>
<evidence type="ECO:0000313" key="1">
    <source>
        <dbReference type="EMBL" id="RCX11364.1"/>
    </source>
</evidence>
<keyword evidence="2" id="KW-1185">Reference proteome</keyword>
<dbReference type="Pfam" id="PF06841">
    <property type="entry name" value="Phage_T4_gp19"/>
    <property type="match status" value="1"/>
</dbReference>
<gene>
    <name evidence="1" type="ORF">DFR58_12510</name>
</gene>
<dbReference type="RefSeq" id="WP_114299118.1">
    <property type="nucleotide sequence ID" value="NZ_QPJT01000025.1"/>
</dbReference>
<dbReference type="EMBL" id="QPJT01000025">
    <property type="protein sequence ID" value="RCX11364.1"/>
    <property type="molecule type" value="Genomic_DNA"/>
</dbReference>
<dbReference type="Proteomes" id="UP000253034">
    <property type="component" value="Unassembled WGS sequence"/>
</dbReference>
<comment type="caution">
    <text evidence="1">The sequence shown here is derived from an EMBL/GenBank/DDBJ whole genome shotgun (WGS) entry which is preliminary data.</text>
</comment>
<protein>
    <submittedName>
        <fullName evidence="1">Phage tail-like protein</fullName>
    </submittedName>
</protein>
<accession>A0A369AV76</accession>
<dbReference type="AlphaFoldDB" id="A0A369AV76"/>
<evidence type="ECO:0000313" key="2">
    <source>
        <dbReference type="Proteomes" id="UP000253034"/>
    </source>
</evidence>
<dbReference type="InterPro" id="IPR010667">
    <property type="entry name" value="Phage_T4_Gp19"/>
</dbReference>
<proteinExistence type="predicted"/>
<dbReference type="PANTHER" id="PTHR38009:SF1">
    <property type="entry name" value="CONSERVED HYPOTHETICAL PHAGE TAIL PROTEIN"/>
    <property type="match status" value="1"/>
</dbReference>
<name>A0A369AV76_9FIRM</name>
<reference evidence="1 2" key="1">
    <citation type="submission" date="2018-07" db="EMBL/GenBank/DDBJ databases">
        <title>Genomic Encyclopedia of Type Strains, Phase IV (KMG-IV): sequencing the most valuable type-strain genomes for metagenomic binning, comparative biology and taxonomic classification.</title>
        <authorList>
            <person name="Goeker M."/>
        </authorList>
    </citation>
    <scope>NUCLEOTIDE SEQUENCE [LARGE SCALE GENOMIC DNA]</scope>
    <source>
        <strain evidence="1 2">DSM 27016</strain>
    </source>
</reference>
<dbReference type="PANTHER" id="PTHR38009">
    <property type="entry name" value="CONSERVED HYPOTHETICAL PHAGE TAIL PROTEIN"/>
    <property type="match status" value="1"/>
</dbReference>
<dbReference type="InterPro" id="IPR011747">
    <property type="entry name" value="CHP02241"/>
</dbReference>
<sequence length="148" mass="16401">MSRPVNANRFSVWIGQFSMSFSKIRNISKEIEVEALKEGGVNDYVHILQKSYSSPHKLIFERGLCESSILSNPTPLLVGKRLPFPGIINVHDAKGEAVASYSFSDPIILKWELGDLDAMQNSILIETLEIAHSGIWASTGEDLKKTAL</sequence>
<dbReference type="GO" id="GO:0005198">
    <property type="term" value="F:structural molecule activity"/>
    <property type="evidence" value="ECO:0007669"/>
    <property type="project" value="InterPro"/>
</dbReference>
<dbReference type="OrthoDB" id="73314at2"/>